<evidence type="ECO:0000313" key="4">
    <source>
        <dbReference type="EMBL" id="OAN37678.1"/>
    </source>
</evidence>
<dbReference type="Proteomes" id="UP000078396">
    <property type="component" value="Unassembled WGS sequence"/>
</dbReference>
<protein>
    <recommendedName>
        <fullName evidence="3">Putative zinc-finger domain-containing protein</fullName>
    </recommendedName>
</protein>
<keyword evidence="2" id="KW-0812">Transmembrane</keyword>
<feature type="transmembrane region" description="Helical" evidence="2">
    <location>
        <begin position="145"/>
        <end position="163"/>
    </location>
</feature>
<sequence length="236" mass="24571">MDCEVAREALSARMDGEREPVPSARVDEHLATCRLCAEWYRVARQQSQLLETLAGNGFGGSDVAGATVPQPHPRGDGGLRYVLGAVGVVQLCLALVQALGVDFGLVSAHHGMSGGAHLLNESTAWSAAVGVTLIAAAVRPVLAPGIACAGAVYALVLVYYVAVDSMNGQVTVARVASHLPVVVGAVLASLLWRRTRATPRADDVGPGLPAQPELPHPDPLSERRRRKLGAPDNSAA</sequence>
<accession>A0A178LWA7</accession>
<feature type="region of interest" description="Disordered" evidence="1">
    <location>
        <begin position="199"/>
        <end position="236"/>
    </location>
</feature>
<evidence type="ECO:0000256" key="1">
    <source>
        <dbReference type="SAM" id="MobiDB-lite"/>
    </source>
</evidence>
<proteinExistence type="predicted"/>
<dbReference type="EMBL" id="LWCS01000025">
    <property type="protein sequence ID" value="OAN37678.1"/>
    <property type="molecule type" value="Genomic_DNA"/>
</dbReference>
<evidence type="ECO:0000256" key="2">
    <source>
        <dbReference type="SAM" id="Phobius"/>
    </source>
</evidence>
<name>A0A178LWA7_MYCIR</name>
<reference evidence="4 5" key="1">
    <citation type="submission" date="2016-04" db="EMBL/GenBank/DDBJ databases">
        <title>Draft Genome Sequences of Staphylococcus capitis Strain H36, S. capitis Strain H65, S. cohnii Strain H62, S. hominis Strain H69, Mycobacterium iranicum Strain H39, Plantibacter sp. Strain H53, Pseudomonas oryzihabitans Strain H72, and Microbacterium sp. Strain H83, isolated from residential settings.</title>
        <authorList>
            <person name="Lymperopoulou D."/>
            <person name="Adams R.I."/>
            <person name="Lindow S."/>
            <person name="Coil D.A."/>
            <person name="Jospin G."/>
            <person name="Eisen J.A."/>
        </authorList>
    </citation>
    <scope>NUCLEOTIDE SEQUENCE [LARGE SCALE GENOMIC DNA]</scope>
    <source>
        <strain evidence="4 5">H39</strain>
    </source>
</reference>
<feature type="domain" description="Putative zinc-finger" evidence="3">
    <location>
        <begin position="3"/>
        <end position="36"/>
    </location>
</feature>
<evidence type="ECO:0000259" key="3">
    <source>
        <dbReference type="Pfam" id="PF13490"/>
    </source>
</evidence>
<dbReference type="InterPro" id="IPR027383">
    <property type="entry name" value="Znf_put"/>
</dbReference>
<dbReference type="AlphaFoldDB" id="A0A178LWA7"/>
<organism evidence="4 5">
    <name type="scientific">Mycolicibacterium iranicum</name>
    <name type="common">Mycobacterium iranicum</name>
    <dbReference type="NCBI Taxonomy" id="912594"/>
    <lineage>
        <taxon>Bacteria</taxon>
        <taxon>Bacillati</taxon>
        <taxon>Actinomycetota</taxon>
        <taxon>Actinomycetes</taxon>
        <taxon>Mycobacteriales</taxon>
        <taxon>Mycobacteriaceae</taxon>
        <taxon>Mycolicibacterium</taxon>
    </lineage>
</organism>
<comment type="caution">
    <text evidence="4">The sequence shown here is derived from an EMBL/GenBank/DDBJ whole genome shotgun (WGS) entry which is preliminary data.</text>
</comment>
<keyword evidence="2" id="KW-0472">Membrane</keyword>
<feature type="transmembrane region" description="Helical" evidence="2">
    <location>
        <begin position="175"/>
        <end position="192"/>
    </location>
</feature>
<dbReference type="RefSeq" id="WP_064282335.1">
    <property type="nucleotide sequence ID" value="NZ_LWCS01000025.1"/>
</dbReference>
<feature type="transmembrane region" description="Helical" evidence="2">
    <location>
        <begin position="81"/>
        <end position="106"/>
    </location>
</feature>
<evidence type="ECO:0000313" key="5">
    <source>
        <dbReference type="Proteomes" id="UP000078396"/>
    </source>
</evidence>
<dbReference type="Pfam" id="PF13490">
    <property type="entry name" value="zf-HC2"/>
    <property type="match status" value="1"/>
</dbReference>
<keyword evidence="2" id="KW-1133">Transmembrane helix</keyword>
<gene>
    <name evidence="4" type="ORF">A4X20_21255</name>
</gene>